<keyword evidence="1" id="KW-0472">Membrane</keyword>
<keyword evidence="1" id="KW-1133">Transmembrane helix</keyword>
<dbReference type="AlphaFoldDB" id="A0A7K3VZ35"/>
<comment type="caution">
    <text evidence="2">The sequence shown here is derived from an EMBL/GenBank/DDBJ whole genome shotgun (WGS) entry which is preliminary data.</text>
</comment>
<dbReference type="Pfam" id="PF08570">
    <property type="entry name" value="DUF1761"/>
    <property type="match status" value="1"/>
</dbReference>
<sequence>MSTLQRSWPIGAAAGAAVAASGAWYAAFGRTLAQLDDAYAGDSAPPAWVLPVELARSTTVAAAVAVLADRTGVAGPRDAVRLGVLLWGAFPAVLLTGSVVHEKVPWQQAAIHAGDWLAKLVLVSAIVGGTRRQRARW</sequence>
<keyword evidence="3" id="KW-1185">Reference proteome</keyword>
<evidence type="ECO:0000313" key="2">
    <source>
        <dbReference type="EMBL" id="NEK57909.1"/>
    </source>
</evidence>
<organism evidence="2 3">
    <name type="scientific">Geodermatophilus sabuli</name>
    <dbReference type="NCBI Taxonomy" id="1564158"/>
    <lineage>
        <taxon>Bacteria</taxon>
        <taxon>Bacillati</taxon>
        <taxon>Actinomycetota</taxon>
        <taxon>Actinomycetes</taxon>
        <taxon>Geodermatophilales</taxon>
        <taxon>Geodermatophilaceae</taxon>
        <taxon>Geodermatophilus</taxon>
    </lineage>
</organism>
<evidence type="ECO:0000313" key="3">
    <source>
        <dbReference type="Proteomes" id="UP000470246"/>
    </source>
</evidence>
<accession>A0A7K3VZ35</accession>
<name>A0A7K3VZ35_9ACTN</name>
<dbReference type="RefSeq" id="WP_163481092.1">
    <property type="nucleotide sequence ID" value="NZ_JAAGWF010000008.1"/>
</dbReference>
<gene>
    <name evidence="2" type="ORF">GCU56_08500</name>
</gene>
<keyword evidence="1" id="KW-0812">Transmembrane</keyword>
<dbReference type="EMBL" id="JAAGWF010000008">
    <property type="protein sequence ID" value="NEK57909.1"/>
    <property type="molecule type" value="Genomic_DNA"/>
</dbReference>
<feature type="transmembrane region" description="Helical" evidence="1">
    <location>
        <begin position="80"/>
        <end position="100"/>
    </location>
</feature>
<dbReference type="InterPro" id="IPR013879">
    <property type="entry name" value="DUF1761"/>
</dbReference>
<dbReference type="Proteomes" id="UP000470246">
    <property type="component" value="Unassembled WGS sequence"/>
</dbReference>
<proteinExistence type="predicted"/>
<feature type="transmembrane region" description="Helical" evidence="1">
    <location>
        <begin position="7"/>
        <end position="27"/>
    </location>
</feature>
<evidence type="ECO:0000256" key="1">
    <source>
        <dbReference type="SAM" id="Phobius"/>
    </source>
</evidence>
<reference evidence="2 3" key="1">
    <citation type="submission" date="2020-02" db="EMBL/GenBank/DDBJ databases">
        <title>Geodermatophilus sabuli CPCC 205279 I12A-02694.</title>
        <authorList>
            <person name="Jiang Z."/>
        </authorList>
    </citation>
    <scope>NUCLEOTIDE SEQUENCE [LARGE SCALE GENOMIC DNA]</scope>
    <source>
        <strain evidence="2 3">I12A-02694</strain>
    </source>
</reference>
<protein>
    <submittedName>
        <fullName evidence="2">DUF1761 domain-containing protein</fullName>
    </submittedName>
</protein>